<accession>A0A7C2V8U2</accession>
<name>A0A7C2V8U2_9AQUI</name>
<dbReference type="Gene3D" id="3.50.50.60">
    <property type="entry name" value="FAD/NAD(P)-binding domain"/>
    <property type="match status" value="1"/>
</dbReference>
<dbReference type="GO" id="GO:0016491">
    <property type="term" value="F:oxidoreductase activity"/>
    <property type="evidence" value="ECO:0007669"/>
    <property type="project" value="InterPro"/>
</dbReference>
<dbReference type="Pfam" id="PF07992">
    <property type="entry name" value="Pyr_redox_2"/>
    <property type="match status" value="1"/>
</dbReference>
<dbReference type="AlphaFoldDB" id="A0A7C2V8U2"/>
<comment type="caution">
    <text evidence="2">The sequence shown here is derived from an EMBL/GenBank/DDBJ whole genome shotgun (WGS) entry which is preliminary data.</text>
</comment>
<dbReference type="EMBL" id="DSFP01000003">
    <property type="protein sequence ID" value="HEW45079.1"/>
    <property type="molecule type" value="Genomic_DNA"/>
</dbReference>
<proteinExistence type="predicted"/>
<evidence type="ECO:0000259" key="1">
    <source>
        <dbReference type="Pfam" id="PF07992"/>
    </source>
</evidence>
<dbReference type="PROSITE" id="PS51257">
    <property type="entry name" value="PROKAR_LIPOPROTEIN"/>
    <property type="match status" value="1"/>
</dbReference>
<sequence>MKYDVVIVGGGASGLSCALTLVSARGRGWQWAEGRKYLLFDLKGSDLNKAFLRNVPGLDPIAGTDLLEKIKEQIKGWGGVDMLEEEVVRVEKKGDVFEVESSYGKVFIADYVVLAGGFHNFNIRGLQVEVMDNPKSPKPGRVVIKHKDYEVDKNLFVVGTLAGLSSHFTSCAGSGVEVAVEILSRFAGKRIVIHDVPEQG</sequence>
<evidence type="ECO:0000313" key="2">
    <source>
        <dbReference type="EMBL" id="HEW45079.1"/>
    </source>
</evidence>
<dbReference type="SUPFAM" id="SSF51905">
    <property type="entry name" value="FAD/NAD(P)-binding domain"/>
    <property type="match status" value="1"/>
</dbReference>
<reference evidence="2" key="1">
    <citation type="journal article" date="2020" name="mSystems">
        <title>Genome- and Community-Level Interaction Insights into Carbon Utilization and Element Cycling Functions of Hydrothermarchaeota in Hydrothermal Sediment.</title>
        <authorList>
            <person name="Zhou Z."/>
            <person name="Liu Y."/>
            <person name="Xu W."/>
            <person name="Pan J."/>
            <person name="Luo Z.H."/>
            <person name="Li M."/>
        </authorList>
    </citation>
    <scope>NUCLEOTIDE SEQUENCE [LARGE SCALE GENOMIC DNA]</scope>
    <source>
        <strain evidence="2">SpSt-132</strain>
    </source>
</reference>
<feature type="domain" description="FAD/NAD(P)-binding" evidence="1">
    <location>
        <begin position="3"/>
        <end position="159"/>
    </location>
</feature>
<dbReference type="InterPro" id="IPR023753">
    <property type="entry name" value="FAD/NAD-binding_dom"/>
</dbReference>
<gene>
    <name evidence="2" type="ORF">ENO47_00150</name>
</gene>
<organism evidence="2">
    <name type="scientific">Hydrogenobacter sp</name>
    <dbReference type="NCBI Taxonomy" id="2152829"/>
    <lineage>
        <taxon>Bacteria</taxon>
        <taxon>Pseudomonadati</taxon>
        <taxon>Aquificota</taxon>
        <taxon>Aquificia</taxon>
        <taxon>Aquificales</taxon>
        <taxon>Aquificaceae</taxon>
        <taxon>Hydrogenobacter</taxon>
    </lineage>
</organism>
<protein>
    <submittedName>
        <fullName evidence="2">NAD(P)/FAD-dependent oxidoreductase</fullName>
    </submittedName>
</protein>
<dbReference type="PRINTS" id="PR00469">
    <property type="entry name" value="PNDRDTASEII"/>
</dbReference>
<dbReference type="InterPro" id="IPR036188">
    <property type="entry name" value="FAD/NAD-bd_sf"/>
</dbReference>